<dbReference type="Proteomes" id="UP000689195">
    <property type="component" value="Unassembled WGS sequence"/>
</dbReference>
<name>A0A8S1XZX8_9CILI</name>
<dbReference type="AlphaFoldDB" id="A0A8S1XZX8"/>
<dbReference type="OrthoDB" id="10487028at2759"/>
<evidence type="ECO:0000313" key="1">
    <source>
        <dbReference type="EMBL" id="CAD8207199.1"/>
    </source>
</evidence>
<comment type="caution">
    <text evidence="1">The sequence shown here is derived from an EMBL/GenBank/DDBJ whole genome shotgun (WGS) entry which is preliminary data.</text>
</comment>
<sequence length="115" mass="13530">MMLKDCDIKSQYNIISKDISVGCLMEEQVNKIKIYHKATLQVFVTFSSTKISQKICQTTLFKSPPFLNQIVHVENIQYQIQCTSKSLEQFQEMLIKYYQQKNQPIDEVRLILNSF</sequence>
<evidence type="ECO:0000313" key="2">
    <source>
        <dbReference type="Proteomes" id="UP000689195"/>
    </source>
</evidence>
<dbReference type="EMBL" id="CAJJDO010000146">
    <property type="protein sequence ID" value="CAD8207199.1"/>
    <property type="molecule type" value="Genomic_DNA"/>
</dbReference>
<gene>
    <name evidence="1" type="ORF">PPENT_87.1.T1460101</name>
</gene>
<accession>A0A8S1XZX8</accession>
<protein>
    <submittedName>
        <fullName evidence="1">Uncharacterized protein</fullName>
    </submittedName>
</protein>
<organism evidence="1 2">
    <name type="scientific">Paramecium pentaurelia</name>
    <dbReference type="NCBI Taxonomy" id="43138"/>
    <lineage>
        <taxon>Eukaryota</taxon>
        <taxon>Sar</taxon>
        <taxon>Alveolata</taxon>
        <taxon>Ciliophora</taxon>
        <taxon>Intramacronucleata</taxon>
        <taxon>Oligohymenophorea</taxon>
        <taxon>Peniculida</taxon>
        <taxon>Parameciidae</taxon>
        <taxon>Paramecium</taxon>
    </lineage>
</organism>
<keyword evidence="2" id="KW-1185">Reference proteome</keyword>
<proteinExistence type="predicted"/>
<reference evidence="1" key="1">
    <citation type="submission" date="2021-01" db="EMBL/GenBank/DDBJ databases">
        <authorList>
            <consortium name="Genoscope - CEA"/>
            <person name="William W."/>
        </authorList>
    </citation>
    <scope>NUCLEOTIDE SEQUENCE</scope>
</reference>